<reference evidence="2" key="2">
    <citation type="submission" date="2025-08" db="UniProtKB">
        <authorList>
            <consortium name="Ensembl"/>
        </authorList>
    </citation>
    <scope>IDENTIFICATION</scope>
    <source>
        <strain evidence="2">Isolate ISIS603380</strain>
    </source>
</reference>
<name>G5E6U5_LOXAF</name>
<dbReference type="KEGG" id="lav:100675276"/>
<dbReference type="InParanoid" id="G5E6U5"/>
<sequence>MAKRRAAEPLTFHVPWKRLLLCDFTEEPPPLWIPPQGASHPGQPLGVPELPRKRKIGAGAMAEPSASPSKRRDGGDGSAPGGPGDEECEGHSLATSEPPQRPRGPGEELPGARPQRGGGDEGAGRAGPPRGDWGAAPCQHNEDFWQYNTFQYWRNPLPPVDLADIEDVNEDKLTAATLQSSNEVAEIEMES</sequence>
<dbReference type="Proteomes" id="UP000007646">
    <property type="component" value="Unassembled WGS sequence"/>
</dbReference>
<feature type="region of interest" description="Disordered" evidence="1">
    <location>
        <begin position="26"/>
        <end position="139"/>
    </location>
</feature>
<reference evidence="2" key="3">
    <citation type="submission" date="2025-09" db="UniProtKB">
        <authorList>
            <consortium name="Ensembl"/>
        </authorList>
    </citation>
    <scope>IDENTIFICATION</scope>
    <source>
        <strain evidence="2">Isolate ISIS603380</strain>
    </source>
</reference>
<dbReference type="OMA" id="QLNEEFW"/>
<organism evidence="2 3">
    <name type="scientific">Loxodonta africana</name>
    <name type="common">African elephant</name>
    <dbReference type="NCBI Taxonomy" id="9785"/>
    <lineage>
        <taxon>Eukaryota</taxon>
        <taxon>Metazoa</taxon>
        <taxon>Chordata</taxon>
        <taxon>Craniata</taxon>
        <taxon>Vertebrata</taxon>
        <taxon>Euteleostomi</taxon>
        <taxon>Mammalia</taxon>
        <taxon>Eutheria</taxon>
        <taxon>Afrotheria</taxon>
        <taxon>Proboscidea</taxon>
        <taxon>Elephantidae</taxon>
        <taxon>Loxodonta</taxon>
    </lineage>
</organism>
<proteinExistence type="predicted"/>
<dbReference type="HOGENOM" id="CLU_117698_1_0_1"/>
<keyword evidence="3" id="KW-1185">Reference proteome</keyword>
<evidence type="ECO:0000313" key="2">
    <source>
        <dbReference type="Ensembl" id="ENSLAFP00000005937.2"/>
    </source>
</evidence>
<feature type="compositionally biased region" description="Low complexity" evidence="1">
    <location>
        <begin position="126"/>
        <end position="137"/>
    </location>
</feature>
<gene>
    <name evidence="2" type="primary">C9orf40</name>
</gene>
<dbReference type="GeneTree" id="ENSGT00390000001325"/>
<dbReference type="OrthoDB" id="8960251at2759"/>
<dbReference type="FunCoup" id="G5E6U5">
    <property type="interactions" value="23"/>
</dbReference>
<dbReference type="AlphaFoldDB" id="G5E6U5"/>
<dbReference type="PANTHER" id="PTHR16003:SF3">
    <property type="entry name" value="CHROMOSOME 9 C9ORF40 HOMOLOG"/>
    <property type="match status" value="1"/>
</dbReference>
<evidence type="ECO:0000313" key="3">
    <source>
        <dbReference type="Proteomes" id="UP000007646"/>
    </source>
</evidence>
<dbReference type="PANTHER" id="PTHR16003">
    <property type="entry name" value="C9ORF40 ISOFORM 1"/>
    <property type="match status" value="1"/>
</dbReference>
<dbReference type="STRING" id="9785.ENSLAFP00000005937"/>
<evidence type="ECO:0000256" key="1">
    <source>
        <dbReference type="SAM" id="MobiDB-lite"/>
    </source>
</evidence>
<accession>G5E6U5</accession>
<dbReference type="InterPro" id="IPR042349">
    <property type="entry name" value="C9orf40-like"/>
</dbReference>
<protein>
    <submittedName>
        <fullName evidence="2">Chromosome 9 open reading frame 40</fullName>
    </submittedName>
</protein>
<dbReference type="Ensembl" id="ENSLAFT00000007064.2">
    <property type="protein sequence ID" value="ENSLAFP00000005937.2"/>
    <property type="gene ID" value="ENSLAFG00000007065.2"/>
</dbReference>
<dbReference type="eggNOG" id="ENOG502SEFF">
    <property type="taxonomic scope" value="Eukaryota"/>
</dbReference>
<reference evidence="2 3" key="1">
    <citation type="submission" date="2009-06" db="EMBL/GenBank/DDBJ databases">
        <title>The Genome Sequence of Loxodonta africana (African elephant).</title>
        <authorList>
            <person name="Di Palma F."/>
            <person name="Heiman D."/>
            <person name="Young S."/>
            <person name="Johnson J."/>
            <person name="Lander E.S."/>
            <person name="Lindblad-Toh K."/>
        </authorList>
    </citation>
    <scope>NUCLEOTIDE SEQUENCE [LARGE SCALE GENOMIC DNA]</scope>
    <source>
        <strain evidence="2 3">Isolate ISIS603380</strain>
    </source>
</reference>